<dbReference type="EMBL" id="ML179043">
    <property type="protein sequence ID" value="THV06412.1"/>
    <property type="molecule type" value="Genomic_DNA"/>
</dbReference>
<keyword evidence="1" id="KW-0472">Membrane</keyword>
<gene>
    <name evidence="2" type="ORF">K435DRAFT_789547</name>
</gene>
<dbReference type="Proteomes" id="UP000297245">
    <property type="component" value="Unassembled WGS sequence"/>
</dbReference>
<name>A0A4S8MTR4_DENBC</name>
<protein>
    <submittedName>
        <fullName evidence="2">Uncharacterized protein</fullName>
    </submittedName>
</protein>
<keyword evidence="1" id="KW-1133">Transmembrane helix</keyword>
<sequence length="102" mass="11375">MSDQDESGRKEVEMIVIAFMYAVLSWGPICATATADFTRQIHTIVELTSRSSSGLWQIIGSFPFGDDTAYSFVSPKKATQRKMPKISQSDNVMKITIFPTFS</sequence>
<organism evidence="2 3">
    <name type="scientific">Dendrothele bispora (strain CBS 962.96)</name>
    <dbReference type="NCBI Taxonomy" id="1314807"/>
    <lineage>
        <taxon>Eukaryota</taxon>
        <taxon>Fungi</taxon>
        <taxon>Dikarya</taxon>
        <taxon>Basidiomycota</taxon>
        <taxon>Agaricomycotina</taxon>
        <taxon>Agaricomycetes</taxon>
        <taxon>Agaricomycetidae</taxon>
        <taxon>Agaricales</taxon>
        <taxon>Agaricales incertae sedis</taxon>
        <taxon>Dendrothele</taxon>
    </lineage>
</organism>
<evidence type="ECO:0000313" key="3">
    <source>
        <dbReference type="Proteomes" id="UP000297245"/>
    </source>
</evidence>
<accession>A0A4S8MTR4</accession>
<proteinExistence type="predicted"/>
<dbReference type="AlphaFoldDB" id="A0A4S8MTR4"/>
<feature type="transmembrane region" description="Helical" evidence="1">
    <location>
        <begin position="12"/>
        <end position="29"/>
    </location>
</feature>
<keyword evidence="1" id="KW-0812">Transmembrane</keyword>
<reference evidence="2 3" key="1">
    <citation type="journal article" date="2019" name="Nat. Ecol. Evol.">
        <title>Megaphylogeny resolves global patterns of mushroom evolution.</title>
        <authorList>
            <person name="Varga T."/>
            <person name="Krizsan K."/>
            <person name="Foldi C."/>
            <person name="Dima B."/>
            <person name="Sanchez-Garcia M."/>
            <person name="Sanchez-Ramirez S."/>
            <person name="Szollosi G.J."/>
            <person name="Szarkandi J.G."/>
            <person name="Papp V."/>
            <person name="Albert L."/>
            <person name="Andreopoulos W."/>
            <person name="Angelini C."/>
            <person name="Antonin V."/>
            <person name="Barry K.W."/>
            <person name="Bougher N.L."/>
            <person name="Buchanan P."/>
            <person name="Buyck B."/>
            <person name="Bense V."/>
            <person name="Catcheside P."/>
            <person name="Chovatia M."/>
            <person name="Cooper J."/>
            <person name="Damon W."/>
            <person name="Desjardin D."/>
            <person name="Finy P."/>
            <person name="Geml J."/>
            <person name="Haridas S."/>
            <person name="Hughes K."/>
            <person name="Justo A."/>
            <person name="Karasinski D."/>
            <person name="Kautmanova I."/>
            <person name="Kiss B."/>
            <person name="Kocsube S."/>
            <person name="Kotiranta H."/>
            <person name="LaButti K.M."/>
            <person name="Lechner B.E."/>
            <person name="Liimatainen K."/>
            <person name="Lipzen A."/>
            <person name="Lukacs Z."/>
            <person name="Mihaltcheva S."/>
            <person name="Morgado L.N."/>
            <person name="Niskanen T."/>
            <person name="Noordeloos M.E."/>
            <person name="Ohm R.A."/>
            <person name="Ortiz-Santana B."/>
            <person name="Ovrebo C."/>
            <person name="Racz N."/>
            <person name="Riley R."/>
            <person name="Savchenko A."/>
            <person name="Shiryaev A."/>
            <person name="Soop K."/>
            <person name="Spirin V."/>
            <person name="Szebenyi C."/>
            <person name="Tomsovsky M."/>
            <person name="Tulloss R.E."/>
            <person name="Uehling J."/>
            <person name="Grigoriev I.V."/>
            <person name="Vagvolgyi C."/>
            <person name="Papp T."/>
            <person name="Martin F.M."/>
            <person name="Miettinen O."/>
            <person name="Hibbett D.S."/>
            <person name="Nagy L.G."/>
        </authorList>
    </citation>
    <scope>NUCLEOTIDE SEQUENCE [LARGE SCALE GENOMIC DNA]</scope>
    <source>
        <strain evidence="2 3">CBS 962.96</strain>
    </source>
</reference>
<keyword evidence="3" id="KW-1185">Reference proteome</keyword>
<evidence type="ECO:0000256" key="1">
    <source>
        <dbReference type="SAM" id="Phobius"/>
    </source>
</evidence>
<evidence type="ECO:0000313" key="2">
    <source>
        <dbReference type="EMBL" id="THV06412.1"/>
    </source>
</evidence>